<name>A0AAI9TE30_PENTH</name>
<evidence type="ECO:0000313" key="1">
    <source>
        <dbReference type="EMBL" id="KAJ9485408.1"/>
    </source>
</evidence>
<sequence length="107" mass="12088">MENAGWTYRAGLYRSQSAIYVIREETISLISGVVCSWPPKIKCDRLHLIEFQQLSNSLNGPAKSFAYIRSFGPPVVEPEKCPGPAKRGVLTSLIFPVEKSFWEVQRD</sequence>
<dbReference type="EMBL" id="LACB01000268">
    <property type="protein sequence ID" value="KAJ9485408.1"/>
    <property type="molecule type" value="Genomic_DNA"/>
</dbReference>
<protein>
    <submittedName>
        <fullName evidence="1">Uncharacterized protein</fullName>
    </submittedName>
</protein>
<reference evidence="1" key="1">
    <citation type="submission" date="2015-06" db="EMBL/GenBank/DDBJ databases">
        <authorList>
            <person name="Nguyen H."/>
        </authorList>
    </citation>
    <scope>NUCLEOTIDE SEQUENCE</scope>
    <source>
        <strain evidence="1">DAOM 180753</strain>
    </source>
</reference>
<keyword evidence="2" id="KW-1185">Reference proteome</keyword>
<dbReference type="AlphaFoldDB" id="A0AAI9TE30"/>
<accession>A0AAI9TE30</accession>
<reference evidence="1" key="2">
    <citation type="journal article" date="2016" name="Fungal Biol.">
        <title>Ochratoxin A production by Penicillium thymicola.</title>
        <authorList>
            <person name="Nguyen H.D.T."/>
            <person name="McMullin D.R."/>
            <person name="Ponomareva E."/>
            <person name="Riley R."/>
            <person name="Pomraning K.R."/>
            <person name="Baker S.E."/>
            <person name="Seifert K.A."/>
        </authorList>
    </citation>
    <scope>NUCLEOTIDE SEQUENCE</scope>
    <source>
        <strain evidence="1">DAOM 180753</strain>
    </source>
</reference>
<gene>
    <name evidence="1" type="ORF">VN97_g7954</name>
</gene>
<evidence type="ECO:0000313" key="2">
    <source>
        <dbReference type="Proteomes" id="UP001227192"/>
    </source>
</evidence>
<organism evidence="1 2">
    <name type="scientific">Penicillium thymicola</name>
    <dbReference type="NCBI Taxonomy" id="293382"/>
    <lineage>
        <taxon>Eukaryota</taxon>
        <taxon>Fungi</taxon>
        <taxon>Dikarya</taxon>
        <taxon>Ascomycota</taxon>
        <taxon>Pezizomycotina</taxon>
        <taxon>Eurotiomycetes</taxon>
        <taxon>Eurotiomycetidae</taxon>
        <taxon>Eurotiales</taxon>
        <taxon>Aspergillaceae</taxon>
        <taxon>Penicillium</taxon>
    </lineage>
</organism>
<comment type="caution">
    <text evidence="1">The sequence shown here is derived from an EMBL/GenBank/DDBJ whole genome shotgun (WGS) entry which is preliminary data.</text>
</comment>
<dbReference type="Proteomes" id="UP001227192">
    <property type="component" value="Unassembled WGS sequence"/>
</dbReference>
<proteinExistence type="predicted"/>